<gene>
    <name evidence="2" type="ORF">O4J56_05030</name>
</gene>
<feature type="compositionally biased region" description="Gly residues" evidence="1">
    <location>
        <begin position="708"/>
        <end position="721"/>
    </location>
</feature>
<evidence type="ECO:0000313" key="3">
    <source>
        <dbReference type="Proteomes" id="UP001527866"/>
    </source>
</evidence>
<feature type="region of interest" description="Disordered" evidence="1">
    <location>
        <begin position="707"/>
        <end position="727"/>
    </location>
</feature>
<keyword evidence="3" id="KW-1185">Reference proteome</keyword>
<comment type="caution">
    <text evidence="2">The sequence shown here is derived from an EMBL/GenBank/DDBJ whole genome shotgun (WGS) entry which is preliminary data.</text>
</comment>
<evidence type="ECO:0000256" key="1">
    <source>
        <dbReference type="SAM" id="MobiDB-lite"/>
    </source>
</evidence>
<dbReference type="Proteomes" id="UP001527866">
    <property type="component" value="Unassembled WGS sequence"/>
</dbReference>
<dbReference type="EMBL" id="JAQFWQ010000009">
    <property type="protein sequence ID" value="MDA2809993.1"/>
    <property type="molecule type" value="Genomic_DNA"/>
</dbReference>
<accession>A0ABT4TZ63</accession>
<protein>
    <recommendedName>
        <fullName evidence="4">ATP-binding protein</fullName>
    </recommendedName>
</protein>
<name>A0ABT4TZ63_9ACTN</name>
<proteinExistence type="predicted"/>
<dbReference type="PANTHER" id="PTHR47691:SF3">
    <property type="entry name" value="HTH-TYPE TRANSCRIPTIONAL REGULATOR RV0890C-RELATED"/>
    <property type="match status" value="1"/>
</dbReference>
<dbReference type="RefSeq" id="WP_270683904.1">
    <property type="nucleotide sequence ID" value="NZ_JAQFWQ010000009.1"/>
</dbReference>
<evidence type="ECO:0008006" key="4">
    <source>
        <dbReference type="Google" id="ProtNLM"/>
    </source>
</evidence>
<reference evidence="2 3" key="1">
    <citation type="submission" date="2023-01" db="EMBL/GenBank/DDBJ databases">
        <title>Draft genome sequence of Nocardiopsis sp. RSe5-2 isolated from halophytes.</title>
        <authorList>
            <person name="Duangmal K."/>
            <person name="Chantavorakit T."/>
        </authorList>
    </citation>
    <scope>NUCLEOTIDE SEQUENCE [LARGE SCALE GENOMIC DNA]</scope>
    <source>
        <strain evidence="2 3">RSe5-2</strain>
    </source>
</reference>
<organism evidence="2 3">
    <name type="scientific">Nocardiopsis endophytica</name>
    <dbReference type="NCBI Taxonomy" id="3018445"/>
    <lineage>
        <taxon>Bacteria</taxon>
        <taxon>Bacillati</taxon>
        <taxon>Actinomycetota</taxon>
        <taxon>Actinomycetes</taxon>
        <taxon>Streptosporangiales</taxon>
        <taxon>Nocardiopsidaceae</taxon>
        <taxon>Nocardiopsis</taxon>
    </lineage>
</organism>
<evidence type="ECO:0000313" key="2">
    <source>
        <dbReference type="EMBL" id="MDA2809993.1"/>
    </source>
</evidence>
<dbReference type="SUPFAM" id="SSF48452">
    <property type="entry name" value="TPR-like"/>
    <property type="match status" value="1"/>
</dbReference>
<dbReference type="PANTHER" id="PTHR47691">
    <property type="entry name" value="REGULATOR-RELATED"/>
    <property type="match status" value="1"/>
</dbReference>
<dbReference type="SUPFAM" id="SSF52540">
    <property type="entry name" value="P-loop containing nucleoside triphosphate hydrolases"/>
    <property type="match status" value="1"/>
</dbReference>
<sequence>MTDYHNTSSGNRGGNHVQAGHIDELVMTVVNEAAEPRKPVWDVTRALHGPFVNHDDACAYAGKVYRETALRGRPGGLYVIGPRGVGKSAFGVEAAHLLRSLYRSSAADPGDDAGRPAASEECVWGLHVDLDEQRAAGAEDHVFLGDALASLLRDLGMPGEEIPPTLKERSREFRRITGEEPCIVIVEGITSAREADLFATGGGSMVLFTGRGEITGLRRRNVPTVRLPALRTDDALALLRGFDGPEERLERLIGADTRAARALVDRCGGLPLALQIAGAYLSMWPEETPASVVARLDASGAHLPQELDRLVEAEEGEPRLDEVIALGFGDLRSDAAQRLYRALGDLPGLRVHEGLPAALLGSLEEARDALGRLVRSCLMAAEGEGRYRWEPLIRHDAHRRAQAEPDDRRREARERAVAWYTAALAKADRAGGMGSGRSRATAEHGDAAAAREITAPFGEAQGEASAWVGEVLDTVPALMAMAVETGRRRDALVMAESCWYGVHELRRGSVGAEIFRHAGEIARAEGDRVAAARMDNYLARALVDDGELDGAAAVLATALDEAPRAWERAVLLETRGLLHKERGEFDAAEADLRERRRINEELGRLRAQMIDGYQIGGLYLSAGDLTAARGELEAVRAMAEEWRGADDDWRSLAAKNGVRLAEVYLRSGEPEAALEAGEAALQAFGPAAPALRKADALAVMARARGRMGDAGGPGDTGGPGDVGERGDANATRTWAATAVRLYRRHHLYEKAEALADLLR</sequence>
<dbReference type="InterPro" id="IPR011990">
    <property type="entry name" value="TPR-like_helical_dom_sf"/>
</dbReference>
<dbReference type="Gene3D" id="1.25.40.10">
    <property type="entry name" value="Tetratricopeptide repeat domain"/>
    <property type="match status" value="1"/>
</dbReference>
<dbReference type="InterPro" id="IPR027417">
    <property type="entry name" value="P-loop_NTPase"/>
</dbReference>